<dbReference type="SMART" id="SM00530">
    <property type="entry name" value="HTH_XRE"/>
    <property type="match status" value="1"/>
</dbReference>
<reference evidence="2 4" key="1">
    <citation type="submission" date="2012-06" db="EMBL/GenBank/DDBJ databases">
        <title>Draft genome sequence of Lactobacillus gigeriorum CRBIP 24.85T, isolated from chicken crop.</title>
        <authorList>
            <person name="Cousin S."/>
            <person name="Ma L."/>
            <person name="Creno S."/>
            <person name="Clermont D."/>
            <person name="Loux V."/>
            <person name="Bizet C."/>
            <person name="Bouchier C."/>
        </authorList>
    </citation>
    <scope>NUCLEOTIDE SEQUENCE [LARGE SCALE GENOMIC DNA]</scope>
    <source>
        <strain evidence="4">CRBIP 24.85T</strain>
        <strain evidence="2">Type strain: CRBIP 24.85</strain>
    </source>
</reference>
<dbReference type="AlphaFoldDB" id="I7J1T7"/>
<reference evidence="3 5" key="2">
    <citation type="journal article" date="2015" name="Genome Announc.">
        <title>Expanding the biotechnology potential of lactobacilli through comparative genomics of 213 strains and associated genera.</title>
        <authorList>
            <person name="Sun Z."/>
            <person name="Harris H.M."/>
            <person name="McCann A."/>
            <person name="Guo C."/>
            <person name="Argimon S."/>
            <person name="Zhang W."/>
            <person name="Yang X."/>
            <person name="Jeffery I.B."/>
            <person name="Cooney J.C."/>
            <person name="Kagawa T.F."/>
            <person name="Liu W."/>
            <person name="Song Y."/>
            <person name="Salvetti E."/>
            <person name="Wrobel A."/>
            <person name="Rasinkangas P."/>
            <person name="Parkhill J."/>
            <person name="Rea M.C."/>
            <person name="O'Sullivan O."/>
            <person name="Ritari J."/>
            <person name="Douillard F.P."/>
            <person name="Paul Ross R."/>
            <person name="Yang R."/>
            <person name="Briner A.E."/>
            <person name="Felis G.E."/>
            <person name="de Vos W.M."/>
            <person name="Barrangou R."/>
            <person name="Klaenhammer T.R."/>
            <person name="Caufield P.W."/>
            <person name="Cui Y."/>
            <person name="Zhang H."/>
            <person name="O'Toole P.W."/>
        </authorList>
    </citation>
    <scope>NUCLEOTIDE SEQUENCE [LARGE SCALE GENOMIC DNA]</scope>
    <source>
        <strain evidence="3 5">DSM 23908</strain>
    </source>
</reference>
<comment type="caution">
    <text evidence="2">The sequence shown here is derived from an EMBL/GenBank/DDBJ whole genome shotgun (WGS) entry which is preliminary data.</text>
</comment>
<dbReference type="InterPro" id="IPR010982">
    <property type="entry name" value="Lambda_DNA-bd_dom_sf"/>
</dbReference>
<feature type="domain" description="HTH cro/C1-type" evidence="1">
    <location>
        <begin position="7"/>
        <end position="60"/>
    </location>
</feature>
<dbReference type="Gene3D" id="1.10.260.40">
    <property type="entry name" value="lambda repressor-like DNA-binding domains"/>
    <property type="match status" value="1"/>
</dbReference>
<organism evidence="2 4">
    <name type="scientific">Lactobacillus gigeriorum DSM 23908 = CRBIP 24.85</name>
    <dbReference type="NCBI Taxonomy" id="1423751"/>
    <lineage>
        <taxon>Bacteria</taxon>
        <taxon>Bacillati</taxon>
        <taxon>Bacillota</taxon>
        <taxon>Bacilli</taxon>
        <taxon>Lactobacillales</taxon>
        <taxon>Lactobacillaceae</taxon>
        <taxon>Lactobacillus</taxon>
    </lineage>
</organism>
<dbReference type="OrthoDB" id="2315824at2"/>
<dbReference type="InterPro" id="IPR053163">
    <property type="entry name" value="HTH-type_regulator_Rgg"/>
</dbReference>
<dbReference type="SUPFAM" id="SSF47413">
    <property type="entry name" value="lambda repressor-like DNA-binding domains"/>
    <property type="match status" value="1"/>
</dbReference>
<dbReference type="PATRIC" id="fig|1423751.3.peg.1826"/>
<dbReference type="STRING" id="1423751.FC38_GL001762"/>
<proteinExistence type="predicted"/>
<evidence type="ECO:0000313" key="3">
    <source>
        <dbReference type="EMBL" id="KRN13842.1"/>
    </source>
</evidence>
<dbReference type="InterPro" id="IPR001387">
    <property type="entry name" value="Cro/C1-type_HTH"/>
</dbReference>
<dbReference type="EMBL" id="AYZO01000008">
    <property type="protein sequence ID" value="KRN13842.1"/>
    <property type="molecule type" value="Genomic_DNA"/>
</dbReference>
<accession>I7J1T7</accession>
<evidence type="ECO:0000313" key="4">
    <source>
        <dbReference type="Proteomes" id="UP000009326"/>
    </source>
</evidence>
<keyword evidence="5" id="KW-1185">Reference proteome</keyword>
<evidence type="ECO:0000259" key="1">
    <source>
        <dbReference type="PROSITE" id="PS50943"/>
    </source>
</evidence>
<dbReference type="PROSITE" id="PS50943">
    <property type="entry name" value="HTH_CROC1"/>
    <property type="match status" value="1"/>
</dbReference>
<evidence type="ECO:0000313" key="2">
    <source>
        <dbReference type="EMBL" id="CCI86457.1"/>
    </source>
</evidence>
<dbReference type="Proteomes" id="UP000051521">
    <property type="component" value="Unassembled WGS sequence"/>
</dbReference>
<protein>
    <submittedName>
        <fullName evidence="2">Transcriptional regulator</fullName>
    </submittedName>
</protein>
<gene>
    <name evidence="2" type="ORF">BN52_07625</name>
    <name evidence="3" type="ORF">FC38_GL001762</name>
</gene>
<sequence>MTIGEALKKERLRLGLTQEEMVQGVIHKGHYSKIERGIEGISAESLFKILFAHQIDLDDFLTLIKDQYCTKQQLEEEKIEDRVMRAFNSANKHDIEDALNDVIATNNNIFKYRYIVAVAYFRGQLNELSPNFKNKVINEFISRNNWVESVDLLRLFGNCIQIFNCEQLDNFMHQLLKYYTKDQAFSEKMIERVAMICNNYLYLCYFENISGKNIKNCLDYLHNLDNHSHFMFYKIAQKFYEYLFAGEKEKAKTIKDQLVSWGFNDKVASWKI</sequence>
<dbReference type="PANTHER" id="PTHR37038">
    <property type="entry name" value="TRANSCRIPTIONAL REGULATOR-RELATED"/>
    <property type="match status" value="1"/>
</dbReference>
<evidence type="ECO:0000313" key="5">
    <source>
        <dbReference type="Proteomes" id="UP000051521"/>
    </source>
</evidence>
<dbReference type="EMBL" id="CAKC01000023">
    <property type="protein sequence ID" value="CCI86457.1"/>
    <property type="molecule type" value="Genomic_DNA"/>
</dbReference>
<name>I7J1T7_9LACO</name>
<dbReference type="GO" id="GO:0003677">
    <property type="term" value="F:DNA binding"/>
    <property type="evidence" value="ECO:0007669"/>
    <property type="project" value="InterPro"/>
</dbReference>
<dbReference type="Pfam" id="PF01381">
    <property type="entry name" value="HTH_3"/>
    <property type="match status" value="1"/>
</dbReference>
<dbReference type="RefSeq" id="WP_008472403.1">
    <property type="nucleotide sequence ID" value="NZ_AYZO01000008.1"/>
</dbReference>
<dbReference type="CDD" id="cd00093">
    <property type="entry name" value="HTH_XRE"/>
    <property type="match status" value="1"/>
</dbReference>
<dbReference type="Proteomes" id="UP000009326">
    <property type="component" value="Unassembled WGS sequence"/>
</dbReference>